<feature type="domain" description="O-antigen ligase-related" evidence="6">
    <location>
        <begin position="213"/>
        <end position="391"/>
    </location>
</feature>
<feature type="transmembrane region" description="Helical" evidence="5">
    <location>
        <begin position="229"/>
        <end position="246"/>
    </location>
</feature>
<feature type="transmembrane region" description="Helical" evidence="5">
    <location>
        <begin position="46"/>
        <end position="63"/>
    </location>
</feature>
<comment type="subcellular location">
    <subcellularLocation>
        <location evidence="1">Membrane</location>
        <topology evidence="1">Multi-pass membrane protein</topology>
    </subcellularLocation>
</comment>
<protein>
    <submittedName>
        <fullName evidence="7">O-antigen ligase-like membrane protein</fullName>
    </submittedName>
</protein>
<keyword evidence="3 5" id="KW-1133">Transmembrane helix</keyword>
<organism evidence="7 8">
    <name type="scientific">Rhodopseudomonas faecalis</name>
    <dbReference type="NCBI Taxonomy" id="99655"/>
    <lineage>
        <taxon>Bacteria</taxon>
        <taxon>Pseudomonadati</taxon>
        <taxon>Pseudomonadota</taxon>
        <taxon>Alphaproteobacteria</taxon>
        <taxon>Hyphomicrobiales</taxon>
        <taxon>Nitrobacteraceae</taxon>
        <taxon>Rhodopseudomonas</taxon>
    </lineage>
</organism>
<dbReference type="EMBL" id="QJTI01000016">
    <property type="protein sequence ID" value="PYF01949.1"/>
    <property type="molecule type" value="Genomic_DNA"/>
</dbReference>
<accession>A0A318TQM8</accession>
<dbReference type="OrthoDB" id="8139143at2"/>
<dbReference type="GO" id="GO:0016874">
    <property type="term" value="F:ligase activity"/>
    <property type="evidence" value="ECO:0007669"/>
    <property type="project" value="UniProtKB-KW"/>
</dbReference>
<evidence type="ECO:0000313" key="8">
    <source>
        <dbReference type="Proteomes" id="UP000248148"/>
    </source>
</evidence>
<feature type="transmembrane region" description="Helical" evidence="5">
    <location>
        <begin position="258"/>
        <end position="279"/>
    </location>
</feature>
<dbReference type="PANTHER" id="PTHR37422">
    <property type="entry name" value="TEICHURONIC ACID BIOSYNTHESIS PROTEIN TUAE"/>
    <property type="match status" value="1"/>
</dbReference>
<evidence type="ECO:0000256" key="5">
    <source>
        <dbReference type="SAM" id="Phobius"/>
    </source>
</evidence>
<evidence type="ECO:0000256" key="3">
    <source>
        <dbReference type="ARBA" id="ARBA00022989"/>
    </source>
</evidence>
<dbReference type="GO" id="GO:0016020">
    <property type="term" value="C:membrane"/>
    <property type="evidence" value="ECO:0007669"/>
    <property type="project" value="UniProtKB-SubCell"/>
</dbReference>
<evidence type="ECO:0000256" key="4">
    <source>
        <dbReference type="ARBA" id="ARBA00023136"/>
    </source>
</evidence>
<evidence type="ECO:0000259" key="6">
    <source>
        <dbReference type="Pfam" id="PF04932"/>
    </source>
</evidence>
<sequence>MQPASHLVELEANAGRTLPRPLAYTVAVCIPVLAAASLLSPSICDIALAILLVIAGAVIWHDPKQLRRPLLLLAFSWMAFVALSAVWAQSQGVPGHPLRNWHKHMFIAFGPLVALACAAAWQRLQWRIDRLLLLFLAGLCGGALVLLINNGAIGMVVELRPSNGMMGPINRNFAALACGLAIIAGTGLIGHLITTPKLRRGVAVAVGFPLAIALAALLTLLVLLHSRGGYISTVAGLSVWLVAYLAPSAVRGNGYPSVLFPAVFVLVAISSLSWGSYFAMQTSGRSLVEASAVGFPLVEHPTVGLVELLQQVLTGRFDLAHEASKNYEARVQLLVLAADLFHQRPWLGWGPDAWPLLQAFAPSAELRDLNQFHNGYVQFLVCFGIVGAVLMTIYLAALLTAAIRRRRSGADQLSPPLIATALALLTLLLVFNVSESVPLVKSAASTMMMLAALAALPIATATRVRGSDLG</sequence>
<evidence type="ECO:0000256" key="1">
    <source>
        <dbReference type="ARBA" id="ARBA00004141"/>
    </source>
</evidence>
<name>A0A318TQM8_9BRAD</name>
<dbReference type="InterPro" id="IPR007016">
    <property type="entry name" value="O-antigen_ligase-rel_domated"/>
</dbReference>
<keyword evidence="8" id="KW-1185">Reference proteome</keyword>
<reference evidence="7 8" key="1">
    <citation type="submission" date="2018-06" db="EMBL/GenBank/DDBJ databases">
        <title>Genomic Encyclopedia of Archaeal and Bacterial Type Strains, Phase II (KMG-II): from individual species to whole genera.</title>
        <authorList>
            <person name="Goeker M."/>
        </authorList>
    </citation>
    <scope>NUCLEOTIDE SEQUENCE [LARGE SCALE GENOMIC DNA]</scope>
    <source>
        <strain evidence="7 8">JCM 11668</strain>
    </source>
</reference>
<dbReference type="Proteomes" id="UP000248148">
    <property type="component" value="Unassembled WGS sequence"/>
</dbReference>
<gene>
    <name evidence="7" type="ORF">BJ122_11681</name>
</gene>
<proteinExistence type="predicted"/>
<keyword evidence="2 5" id="KW-0812">Transmembrane</keyword>
<dbReference type="PANTHER" id="PTHR37422:SF13">
    <property type="entry name" value="LIPOPOLYSACCHARIDE BIOSYNTHESIS PROTEIN PA4999-RELATED"/>
    <property type="match status" value="1"/>
</dbReference>
<feature type="transmembrane region" description="Helical" evidence="5">
    <location>
        <begin position="133"/>
        <end position="153"/>
    </location>
</feature>
<dbReference type="InterPro" id="IPR051533">
    <property type="entry name" value="WaaL-like"/>
</dbReference>
<keyword evidence="7" id="KW-0436">Ligase</keyword>
<keyword evidence="4 5" id="KW-0472">Membrane</keyword>
<evidence type="ECO:0000313" key="7">
    <source>
        <dbReference type="EMBL" id="PYF01949.1"/>
    </source>
</evidence>
<evidence type="ECO:0000256" key="2">
    <source>
        <dbReference type="ARBA" id="ARBA00022692"/>
    </source>
</evidence>
<comment type="caution">
    <text evidence="7">The sequence shown here is derived from an EMBL/GenBank/DDBJ whole genome shotgun (WGS) entry which is preliminary data.</text>
</comment>
<feature type="transmembrane region" description="Helical" evidence="5">
    <location>
        <begin position="443"/>
        <end position="464"/>
    </location>
</feature>
<feature type="transmembrane region" description="Helical" evidence="5">
    <location>
        <begin position="413"/>
        <end position="431"/>
    </location>
</feature>
<feature type="transmembrane region" description="Helical" evidence="5">
    <location>
        <begin position="101"/>
        <end position="121"/>
    </location>
</feature>
<dbReference type="AlphaFoldDB" id="A0A318TQM8"/>
<dbReference type="Pfam" id="PF04932">
    <property type="entry name" value="Wzy_C"/>
    <property type="match status" value="1"/>
</dbReference>
<feature type="transmembrane region" description="Helical" evidence="5">
    <location>
        <begin position="173"/>
        <end position="194"/>
    </location>
</feature>
<feature type="transmembrane region" description="Helical" evidence="5">
    <location>
        <begin position="201"/>
        <end position="223"/>
    </location>
</feature>
<feature type="transmembrane region" description="Helical" evidence="5">
    <location>
        <begin position="376"/>
        <end position="401"/>
    </location>
</feature>
<feature type="transmembrane region" description="Helical" evidence="5">
    <location>
        <begin position="70"/>
        <end position="89"/>
    </location>
</feature>